<gene>
    <name evidence="1" type="ORF">CCMP2556_LOCUS6295</name>
    <name evidence="2" type="ORF">CCMP2556_LOCUS6309</name>
</gene>
<organism evidence="1 3">
    <name type="scientific">Durusdinium trenchii</name>
    <dbReference type="NCBI Taxonomy" id="1381693"/>
    <lineage>
        <taxon>Eukaryota</taxon>
        <taxon>Sar</taxon>
        <taxon>Alveolata</taxon>
        <taxon>Dinophyceae</taxon>
        <taxon>Suessiales</taxon>
        <taxon>Symbiodiniaceae</taxon>
        <taxon>Durusdinium</taxon>
    </lineage>
</organism>
<evidence type="ECO:0000313" key="2">
    <source>
        <dbReference type="EMBL" id="CAK9001073.1"/>
    </source>
</evidence>
<comment type="caution">
    <text evidence="1">The sequence shown here is derived from an EMBL/GenBank/DDBJ whole genome shotgun (WGS) entry which is preliminary data.</text>
</comment>
<accession>A0ABP0IEL1</accession>
<sequence length="345" mass="37827">MNDLETDAFDLLKKRIDYDLRCLKVFRGKMESHSSAQYHAELTHRKNAFDASVIAAKKLLASNVKVLCGNALHSLLQDYNGYVNQFCKTFGLQQDSMVVVSILNWSAICRVNNDRQQAQSKLMGIVLNQDAGVRQLDVCILPQFTYHRGQLFLAEHMCLKNLSSASLNVDKTMILPYASRLDQRDSRPLVYHGRIVTSLGLKEKEWAFKNAALVRNQRTEPADQVAAANMLVVEDIQPDALPSSTTAEGLVQGARKFEQIGASGYRRILEAALDGVTIPSKGGIIVVDNSLSVGDSFDAVVETAIGILDPPKAHVSSRSIGGLQRSDQEVLSAQWSSSSLGGCCT</sequence>
<protein>
    <submittedName>
        <fullName evidence="1">Uncharacterized protein</fullName>
    </submittedName>
</protein>
<proteinExistence type="predicted"/>
<reference evidence="1 3" key="1">
    <citation type="submission" date="2024-02" db="EMBL/GenBank/DDBJ databases">
        <authorList>
            <person name="Chen Y."/>
            <person name="Shah S."/>
            <person name="Dougan E. K."/>
            <person name="Thang M."/>
            <person name="Chan C."/>
        </authorList>
    </citation>
    <scope>NUCLEOTIDE SEQUENCE [LARGE SCALE GENOMIC DNA]</scope>
</reference>
<name>A0ABP0IEL1_9DINO</name>
<dbReference type="EMBL" id="CAXAMN010002747">
    <property type="protein sequence ID" value="CAK9001073.1"/>
    <property type="molecule type" value="Genomic_DNA"/>
</dbReference>
<dbReference type="EMBL" id="CAXAMN010002736">
    <property type="protein sequence ID" value="CAK9001024.1"/>
    <property type="molecule type" value="Genomic_DNA"/>
</dbReference>
<dbReference type="Proteomes" id="UP001642484">
    <property type="component" value="Unassembled WGS sequence"/>
</dbReference>
<evidence type="ECO:0000313" key="1">
    <source>
        <dbReference type="EMBL" id="CAK9001024.1"/>
    </source>
</evidence>
<evidence type="ECO:0000313" key="3">
    <source>
        <dbReference type="Proteomes" id="UP001642484"/>
    </source>
</evidence>
<keyword evidence="3" id="KW-1185">Reference proteome</keyword>